<accession>A0ABW3CTX9</accession>
<gene>
    <name evidence="1" type="ORF">ACFQ1M_01760</name>
</gene>
<dbReference type="Pfam" id="PF09719">
    <property type="entry name" value="C_GCAxxG_C_C"/>
    <property type="match status" value="2"/>
</dbReference>
<protein>
    <submittedName>
        <fullName evidence="1">C-GCAxxG-C-C family (Seleno)protein</fullName>
    </submittedName>
</protein>
<keyword evidence="2" id="KW-1185">Reference proteome</keyword>
<dbReference type="Proteomes" id="UP001596978">
    <property type="component" value="Unassembled WGS sequence"/>
</dbReference>
<reference evidence="2" key="1">
    <citation type="journal article" date="2019" name="Int. J. Syst. Evol. Microbiol.">
        <title>The Global Catalogue of Microorganisms (GCM) 10K type strain sequencing project: providing services to taxonomists for standard genome sequencing and annotation.</title>
        <authorList>
            <consortium name="The Broad Institute Genomics Platform"/>
            <consortium name="The Broad Institute Genome Sequencing Center for Infectious Disease"/>
            <person name="Wu L."/>
            <person name="Ma J."/>
        </authorList>
    </citation>
    <scope>NUCLEOTIDE SEQUENCE [LARGE SCALE GENOMIC DNA]</scope>
    <source>
        <strain evidence="2">CCUG 62952</strain>
    </source>
</reference>
<evidence type="ECO:0000313" key="2">
    <source>
        <dbReference type="Proteomes" id="UP001596978"/>
    </source>
</evidence>
<comment type="caution">
    <text evidence="1">The sequence shown here is derived from an EMBL/GenBank/DDBJ whole genome shotgun (WGS) entry which is preliminary data.</text>
</comment>
<organism evidence="1 2">
    <name type="scientific">Sungkyunkwania multivorans</name>
    <dbReference type="NCBI Taxonomy" id="1173618"/>
    <lineage>
        <taxon>Bacteria</taxon>
        <taxon>Pseudomonadati</taxon>
        <taxon>Bacteroidota</taxon>
        <taxon>Flavobacteriia</taxon>
        <taxon>Flavobacteriales</taxon>
        <taxon>Flavobacteriaceae</taxon>
        <taxon>Sungkyunkwania</taxon>
    </lineage>
</organism>
<dbReference type="InterPro" id="IPR010181">
    <property type="entry name" value="CGCAxxGCC_motif"/>
</dbReference>
<dbReference type="EMBL" id="JBHTJH010000002">
    <property type="protein sequence ID" value="MFD0860920.1"/>
    <property type="molecule type" value="Genomic_DNA"/>
</dbReference>
<sequence>MNDTSINDTKKVFKQCGTCSQTFGHLLNREFGYPKEAEVRALDNLAGGIMNTGHQCGMLWGSALAIGAESYRRNNDLDKATAIAVTATQQIIESFYDRSKTISCREITGCDLNSVFGMMKFMLKITLKGMKNSQCFNLAEQWAPEAIETAKDGLTEKIELNHKPLSCASEVVRKMGGSEEEIAMVAGFAGGLGLSGNACGALSAAIWMKTLAWCREHPGKNPPYFNNPHAKEALKAFEDATDSKFLCTEISGHSFETIDDHSRFIKNGGCSELIEALVHS</sequence>
<proteinExistence type="predicted"/>
<name>A0ABW3CTX9_9FLAO</name>
<dbReference type="RefSeq" id="WP_386402947.1">
    <property type="nucleotide sequence ID" value="NZ_JBHTJH010000002.1"/>
</dbReference>
<evidence type="ECO:0000313" key="1">
    <source>
        <dbReference type="EMBL" id="MFD0860920.1"/>
    </source>
</evidence>